<accession>A0A2T3NNR0</accession>
<dbReference type="OrthoDB" id="9758929at2"/>
<keyword evidence="3 8" id="KW-1134">Transmembrane beta strand</keyword>
<keyword evidence="11" id="KW-1185">Reference proteome</keyword>
<evidence type="ECO:0000313" key="10">
    <source>
        <dbReference type="EMBL" id="PSW17621.1"/>
    </source>
</evidence>
<evidence type="ECO:0000256" key="4">
    <source>
        <dbReference type="ARBA" id="ARBA00022692"/>
    </source>
</evidence>
<reference evidence="10 11" key="1">
    <citation type="submission" date="2018-01" db="EMBL/GenBank/DDBJ databases">
        <title>Whole genome sequencing of Histamine producing bacteria.</title>
        <authorList>
            <person name="Butler K."/>
        </authorList>
    </citation>
    <scope>NUCLEOTIDE SEQUENCE [LARGE SCALE GENOMIC DNA]</scope>
    <source>
        <strain evidence="10 11">DSM 100436</strain>
    </source>
</reference>
<dbReference type="InterPro" id="IPR037066">
    <property type="entry name" value="Plug_dom_sf"/>
</dbReference>
<dbReference type="PANTHER" id="PTHR30069">
    <property type="entry name" value="TONB-DEPENDENT OUTER MEMBRANE RECEPTOR"/>
    <property type="match status" value="1"/>
</dbReference>
<dbReference type="RefSeq" id="WP_081878806.1">
    <property type="nucleotide sequence ID" value="NZ_JGVO01000012.1"/>
</dbReference>
<dbReference type="Gene3D" id="2.170.130.10">
    <property type="entry name" value="TonB-dependent receptor, plug domain"/>
    <property type="match status" value="1"/>
</dbReference>
<comment type="caution">
    <text evidence="10">The sequence shown here is derived from an EMBL/GenBank/DDBJ whole genome shotgun (WGS) entry which is preliminary data.</text>
</comment>
<evidence type="ECO:0000256" key="8">
    <source>
        <dbReference type="PROSITE-ProRule" id="PRU01360"/>
    </source>
</evidence>
<sequence>MALSFLQQKTVTIKPVSFALISSIAVIPLSAHASELDMLLAMSLEELASAEIKVTSAAKKNQVIDDIPAAVYVISSEQIKRSGVRSVAEALALAPGVQVTKISEYNWQVSLRGLNEVLYNKLLVMVDGRSVYSPLMSGTFWHTIDSMFEDIDRIEVIRGTAGTLWGGNAANGIVNIITKNSLDTLGHYGEVAVGERQYKNLNYRYGTSFSDNLTARFYVKGTQGDYYLENDDTWRNLSGGMRADYDGGNRQITVQAGGFQTKSSHDWFYANFENDPASVFTETELNVYSRGGYISFDWYEQQEDANYELHTWLDANSTNEPSAKGEFYTFDLDLLTHRLLNDNTELTLGGGVRAIHRQTEPYPDVTYQHVEPWGRYSLDPKETDTIFNAYAQLESQLTEKVSMTLGTKVEHYSLNDSTEIQPQVRVLYKHNDSHRFWAGAGRATVTPSFVATKTDAYFSGTVCLDEQCGNTRPVIIYTAANEDLDNETVVTLDMGHRYTLANHLDIDSTLFYSQHKNLRMEGNSQWHCTFGHCADGSSLPYEMFILSETYSDDLEADSYGFETAIRWTPISSFTVNTSYSYIHTEAACDTSEQCPKSNETGYKTKYNNQPAHLVSIQTLWDITPAWQLDLWYKHKSAVSSQLEAYKAPSVSTLDIRLAWQQKPSWPQVELIVDAFGKSAYEDLPYKAKIEESAFLRASWNW</sequence>
<keyword evidence="4 8" id="KW-0812">Transmembrane</keyword>
<proteinExistence type="inferred from homology"/>
<keyword evidence="7 8" id="KW-0998">Cell outer membrane</keyword>
<dbReference type="PANTHER" id="PTHR30069:SF29">
    <property type="entry name" value="HEMOGLOBIN AND HEMOGLOBIN-HAPTOGLOBIN-BINDING PROTEIN 1-RELATED"/>
    <property type="match status" value="1"/>
</dbReference>
<dbReference type="InterPro" id="IPR036942">
    <property type="entry name" value="Beta-barrel_TonB_sf"/>
</dbReference>
<gene>
    <name evidence="10" type="ORF">C9I98_19065</name>
</gene>
<dbReference type="InterPro" id="IPR039426">
    <property type="entry name" value="TonB-dep_rcpt-like"/>
</dbReference>
<evidence type="ECO:0000256" key="1">
    <source>
        <dbReference type="ARBA" id="ARBA00004571"/>
    </source>
</evidence>
<dbReference type="GO" id="GO:0044718">
    <property type="term" value="P:siderophore transmembrane transport"/>
    <property type="evidence" value="ECO:0007669"/>
    <property type="project" value="TreeGrafter"/>
</dbReference>
<dbReference type="InterPro" id="IPR012910">
    <property type="entry name" value="Plug_dom"/>
</dbReference>
<keyword evidence="2 8" id="KW-0813">Transport</keyword>
<dbReference type="Proteomes" id="UP000241771">
    <property type="component" value="Unassembled WGS sequence"/>
</dbReference>
<evidence type="ECO:0000256" key="3">
    <source>
        <dbReference type="ARBA" id="ARBA00022452"/>
    </source>
</evidence>
<comment type="similarity">
    <text evidence="8">Belongs to the TonB-dependent receptor family.</text>
</comment>
<dbReference type="Gene3D" id="2.40.170.20">
    <property type="entry name" value="TonB-dependent receptor, beta-barrel domain"/>
    <property type="match status" value="1"/>
</dbReference>
<dbReference type="PROSITE" id="PS52016">
    <property type="entry name" value="TONB_DEPENDENT_REC_3"/>
    <property type="match status" value="1"/>
</dbReference>
<evidence type="ECO:0000256" key="5">
    <source>
        <dbReference type="ARBA" id="ARBA00022729"/>
    </source>
</evidence>
<evidence type="ECO:0000313" key="11">
    <source>
        <dbReference type="Proteomes" id="UP000241771"/>
    </source>
</evidence>
<dbReference type="GO" id="GO:0009279">
    <property type="term" value="C:cell outer membrane"/>
    <property type="evidence" value="ECO:0007669"/>
    <property type="project" value="UniProtKB-SubCell"/>
</dbReference>
<protein>
    <submittedName>
        <fullName evidence="10">TonB-dependent receptor</fullName>
    </submittedName>
</protein>
<evidence type="ECO:0000256" key="2">
    <source>
        <dbReference type="ARBA" id="ARBA00022448"/>
    </source>
</evidence>
<keyword evidence="5" id="KW-0732">Signal</keyword>
<keyword evidence="10" id="KW-0675">Receptor</keyword>
<evidence type="ECO:0000259" key="9">
    <source>
        <dbReference type="Pfam" id="PF07715"/>
    </source>
</evidence>
<comment type="subcellular location">
    <subcellularLocation>
        <location evidence="1 8">Cell outer membrane</location>
        <topology evidence="1 8">Multi-pass membrane protein</topology>
    </subcellularLocation>
</comment>
<dbReference type="SUPFAM" id="SSF56935">
    <property type="entry name" value="Porins"/>
    <property type="match status" value="1"/>
</dbReference>
<organism evidence="10 11">
    <name type="scientific">Photobacterium sanctipauli</name>
    <dbReference type="NCBI Taxonomy" id="1342794"/>
    <lineage>
        <taxon>Bacteria</taxon>
        <taxon>Pseudomonadati</taxon>
        <taxon>Pseudomonadota</taxon>
        <taxon>Gammaproteobacteria</taxon>
        <taxon>Vibrionales</taxon>
        <taxon>Vibrionaceae</taxon>
        <taxon>Photobacterium</taxon>
    </lineage>
</organism>
<feature type="domain" description="TonB-dependent receptor plug" evidence="9">
    <location>
        <begin position="65"/>
        <end position="173"/>
    </location>
</feature>
<dbReference type="Pfam" id="PF07715">
    <property type="entry name" value="Plug"/>
    <property type="match status" value="1"/>
</dbReference>
<dbReference type="AlphaFoldDB" id="A0A2T3NNR0"/>
<dbReference type="GO" id="GO:0015344">
    <property type="term" value="F:siderophore uptake transmembrane transporter activity"/>
    <property type="evidence" value="ECO:0007669"/>
    <property type="project" value="TreeGrafter"/>
</dbReference>
<keyword evidence="6 8" id="KW-0472">Membrane</keyword>
<name>A0A2T3NNR0_9GAMM</name>
<evidence type="ECO:0000256" key="6">
    <source>
        <dbReference type="ARBA" id="ARBA00023136"/>
    </source>
</evidence>
<evidence type="ECO:0000256" key="7">
    <source>
        <dbReference type="ARBA" id="ARBA00023237"/>
    </source>
</evidence>
<dbReference type="EMBL" id="PYMA01000014">
    <property type="protein sequence ID" value="PSW17621.1"/>
    <property type="molecule type" value="Genomic_DNA"/>
</dbReference>